<proteinExistence type="predicted"/>
<keyword evidence="1" id="KW-0614">Plasmid</keyword>
<keyword evidence="2" id="KW-1185">Reference proteome</keyword>
<dbReference type="Proteomes" id="UP000516404">
    <property type="component" value="Plasmid p1"/>
</dbReference>
<accession>A0A7S6WWP7</accession>
<dbReference type="RefSeq" id="WP_193836765.1">
    <property type="nucleotide sequence ID" value="NZ_CP062960.1"/>
</dbReference>
<evidence type="ECO:0000313" key="2">
    <source>
        <dbReference type="Proteomes" id="UP000516404"/>
    </source>
</evidence>
<sequence>MSSRLTNFTYKIFGDHRGKTLALKKSGFKNEAEAVQWANSITVEPLSEMSELTIIKQIRDNRPDLTLATASYIAKRSKARFA</sequence>
<protein>
    <submittedName>
        <fullName evidence="1">Uncharacterized protein</fullName>
    </submittedName>
</protein>
<reference evidence="1 2" key="1">
    <citation type="submission" date="2020-09" db="EMBL/GenBank/DDBJ databases">
        <title>Investigation of environmental microbes.</title>
        <authorList>
            <person name="Ou Y."/>
            <person name="Kang Q."/>
        </authorList>
    </citation>
    <scope>NUCLEOTIDE SEQUENCE [LARGE SCALE GENOMIC DNA]</scope>
    <source>
        <strain evidence="1 2">KJZ-14</strain>
        <plasmid evidence="1 2">p1</plasmid>
    </source>
</reference>
<name>A0A7S6WWP7_9MICC</name>
<organism evidence="1 2">
    <name type="scientific">Rothia terrae</name>
    <dbReference type="NCBI Taxonomy" id="396015"/>
    <lineage>
        <taxon>Bacteria</taxon>
        <taxon>Bacillati</taxon>
        <taxon>Actinomycetota</taxon>
        <taxon>Actinomycetes</taxon>
        <taxon>Micrococcales</taxon>
        <taxon>Micrococcaceae</taxon>
        <taxon>Rothia</taxon>
    </lineage>
</organism>
<dbReference type="KEGG" id="rter:IDM49_11455"/>
<dbReference type="AlphaFoldDB" id="A0A7S6WWP7"/>
<geneLocation type="plasmid" evidence="1 2">
    <name>p1</name>
</geneLocation>
<evidence type="ECO:0000313" key="1">
    <source>
        <dbReference type="EMBL" id="QOW64712.1"/>
    </source>
</evidence>
<dbReference type="EMBL" id="CP062960">
    <property type="protein sequence ID" value="QOW64712.1"/>
    <property type="molecule type" value="Genomic_DNA"/>
</dbReference>
<gene>
    <name evidence="1" type="ORF">IDM49_11455</name>
</gene>
<dbReference type="GeneID" id="96624853"/>